<dbReference type="SMART" id="SM00100">
    <property type="entry name" value="cNMP"/>
    <property type="match status" value="1"/>
</dbReference>
<evidence type="ECO:0000259" key="4">
    <source>
        <dbReference type="PROSITE" id="PS51063"/>
    </source>
</evidence>
<dbReference type="InterPro" id="IPR036388">
    <property type="entry name" value="WH-like_DNA-bd_sf"/>
</dbReference>
<protein>
    <submittedName>
        <fullName evidence="5">Crp/Fnr family transcriptional regulator</fullName>
    </submittedName>
</protein>
<dbReference type="InterPro" id="IPR012318">
    <property type="entry name" value="HTH_CRP"/>
</dbReference>
<dbReference type="InterPro" id="IPR036390">
    <property type="entry name" value="WH_DNA-bd_sf"/>
</dbReference>
<keyword evidence="6" id="KW-1185">Reference proteome</keyword>
<dbReference type="RefSeq" id="WP_111351544.1">
    <property type="nucleotide sequence ID" value="NZ_JAIWKD010000004.1"/>
</dbReference>
<dbReference type="InterPro" id="IPR050397">
    <property type="entry name" value="Env_Response_Regulators"/>
</dbReference>
<name>A0A8B2NK15_9HYPH</name>
<dbReference type="GO" id="GO:0003677">
    <property type="term" value="F:DNA binding"/>
    <property type="evidence" value="ECO:0007669"/>
    <property type="project" value="UniProtKB-KW"/>
</dbReference>
<dbReference type="SUPFAM" id="SSF51206">
    <property type="entry name" value="cAMP-binding domain-like"/>
    <property type="match status" value="1"/>
</dbReference>
<dbReference type="AlphaFoldDB" id="A0A8B2NK15"/>
<dbReference type="SUPFAM" id="SSF46785">
    <property type="entry name" value="Winged helix' DNA-binding domain"/>
    <property type="match status" value="1"/>
</dbReference>
<dbReference type="Pfam" id="PF13545">
    <property type="entry name" value="HTH_Crp_2"/>
    <property type="match status" value="1"/>
</dbReference>
<evidence type="ECO:0000313" key="6">
    <source>
        <dbReference type="Proteomes" id="UP000249590"/>
    </source>
</evidence>
<keyword evidence="3" id="KW-0804">Transcription</keyword>
<dbReference type="InterPro" id="IPR000595">
    <property type="entry name" value="cNMP-bd_dom"/>
</dbReference>
<dbReference type="CDD" id="cd00092">
    <property type="entry name" value="HTH_CRP"/>
    <property type="match status" value="1"/>
</dbReference>
<dbReference type="CDD" id="cd00038">
    <property type="entry name" value="CAP_ED"/>
    <property type="match status" value="1"/>
</dbReference>
<feature type="domain" description="HTH crp-type" evidence="4">
    <location>
        <begin position="152"/>
        <end position="235"/>
    </location>
</feature>
<proteinExistence type="predicted"/>
<dbReference type="GO" id="GO:0003700">
    <property type="term" value="F:DNA-binding transcription factor activity"/>
    <property type="evidence" value="ECO:0007669"/>
    <property type="project" value="TreeGrafter"/>
</dbReference>
<dbReference type="EMBL" id="QHHQ01000008">
    <property type="protein sequence ID" value="RAH97701.1"/>
    <property type="molecule type" value="Genomic_DNA"/>
</dbReference>
<dbReference type="Gene3D" id="2.60.120.10">
    <property type="entry name" value="Jelly Rolls"/>
    <property type="match status" value="1"/>
</dbReference>
<comment type="caution">
    <text evidence="5">The sequence shown here is derived from an EMBL/GenBank/DDBJ whole genome shotgun (WGS) entry which is preliminary data.</text>
</comment>
<dbReference type="InterPro" id="IPR014710">
    <property type="entry name" value="RmlC-like_jellyroll"/>
</dbReference>
<keyword evidence="2" id="KW-0238">DNA-binding</keyword>
<evidence type="ECO:0000256" key="1">
    <source>
        <dbReference type="ARBA" id="ARBA00023015"/>
    </source>
</evidence>
<keyword evidence="1" id="KW-0805">Transcription regulation</keyword>
<dbReference type="PROSITE" id="PS51063">
    <property type="entry name" value="HTH_CRP_2"/>
    <property type="match status" value="1"/>
</dbReference>
<accession>A0A8B2NK15</accession>
<evidence type="ECO:0000313" key="5">
    <source>
        <dbReference type="EMBL" id="RAH97701.1"/>
    </source>
</evidence>
<dbReference type="PANTHER" id="PTHR24567">
    <property type="entry name" value="CRP FAMILY TRANSCRIPTIONAL REGULATORY PROTEIN"/>
    <property type="match status" value="1"/>
</dbReference>
<dbReference type="Gene3D" id="1.10.10.10">
    <property type="entry name" value="Winged helix-like DNA-binding domain superfamily/Winged helix DNA-binding domain"/>
    <property type="match status" value="1"/>
</dbReference>
<dbReference type="PRINTS" id="PR00034">
    <property type="entry name" value="HTHCRP"/>
</dbReference>
<sequence length="242" mass="26576">MGTDISGLPPQCRQCGVRSRALCSVLTNEELSLLNASSRHRHFDEGQTIVTEGDPAIVGNILSGVCIEKKAMPDGREQIVSILFPSDFVSGDLDGSSDTTVQAVSEVRLCVHDRNGFQKLMDDHAGLQRAYLAHARHELSNAREWMLLLGQKTAEERVATFLLRLATRYTEAGCRHYPLTEARDGMIFEIPITRAQIAAHIGLTIETVSRKLRALCDQGAIDLIGTRSVKVKNVARLRAIAS</sequence>
<gene>
    <name evidence="5" type="ORF">DLJ53_28050</name>
</gene>
<dbReference type="PANTHER" id="PTHR24567:SF75">
    <property type="entry name" value="FUMARATE AND NITRATE REDUCTION REGULATORY PROTEIN"/>
    <property type="match status" value="1"/>
</dbReference>
<dbReference type="OrthoDB" id="667966at2"/>
<dbReference type="SMART" id="SM00419">
    <property type="entry name" value="HTH_CRP"/>
    <property type="match status" value="1"/>
</dbReference>
<organism evidence="5 6">
    <name type="scientific">Acuticoccus sediminis</name>
    <dbReference type="NCBI Taxonomy" id="2184697"/>
    <lineage>
        <taxon>Bacteria</taxon>
        <taxon>Pseudomonadati</taxon>
        <taxon>Pseudomonadota</taxon>
        <taxon>Alphaproteobacteria</taxon>
        <taxon>Hyphomicrobiales</taxon>
        <taxon>Amorphaceae</taxon>
        <taxon>Acuticoccus</taxon>
    </lineage>
</organism>
<reference evidence="5 6" key="1">
    <citation type="submission" date="2018-05" db="EMBL/GenBank/DDBJ databases">
        <title>Acuticoccus sediminis sp. nov., isolated from deep-sea sediment of Indian Ocean.</title>
        <authorList>
            <person name="Liu X."/>
            <person name="Lai Q."/>
            <person name="Du Y."/>
            <person name="Sun F."/>
            <person name="Zhang X."/>
            <person name="Wang S."/>
            <person name="Shao Z."/>
        </authorList>
    </citation>
    <scope>NUCLEOTIDE SEQUENCE [LARGE SCALE GENOMIC DNA]</scope>
    <source>
        <strain evidence="5 6">PTG4-2</strain>
    </source>
</reference>
<dbReference type="GO" id="GO:0005829">
    <property type="term" value="C:cytosol"/>
    <property type="evidence" value="ECO:0007669"/>
    <property type="project" value="TreeGrafter"/>
</dbReference>
<evidence type="ECO:0000256" key="2">
    <source>
        <dbReference type="ARBA" id="ARBA00023125"/>
    </source>
</evidence>
<dbReference type="Proteomes" id="UP000249590">
    <property type="component" value="Unassembled WGS sequence"/>
</dbReference>
<dbReference type="InterPro" id="IPR018490">
    <property type="entry name" value="cNMP-bd_dom_sf"/>
</dbReference>
<evidence type="ECO:0000256" key="3">
    <source>
        <dbReference type="ARBA" id="ARBA00023163"/>
    </source>
</evidence>
<dbReference type="Pfam" id="PF00027">
    <property type="entry name" value="cNMP_binding"/>
    <property type="match status" value="1"/>
</dbReference>